<protein>
    <recommendedName>
        <fullName evidence="2">DUF1573 domain-containing protein</fullName>
    </recommendedName>
</protein>
<dbReference type="EMBL" id="MLJW01000012">
    <property type="protein sequence ID" value="OIR14249.1"/>
    <property type="molecule type" value="Genomic_DNA"/>
</dbReference>
<gene>
    <name evidence="1" type="ORF">GALL_47160</name>
</gene>
<dbReference type="AlphaFoldDB" id="A0A1J5T074"/>
<accession>A0A1J5T074</accession>
<name>A0A1J5T074_9ZZZZ</name>
<dbReference type="InterPro" id="IPR011467">
    <property type="entry name" value="DUF1573"/>
</dbReference>
<organism evidence="1">
    <name type="scientific">mine drainage metagenome</name>
    <dbReference type="NCBI Taxonomy" id="410659"/>
    <lineage>
        <taxon>unclassified sequences</taxon>
        <taxon>metagenomes</taxon>
        <taxon>ecological metagenomes</taxon>
    </lineage>
</organism>
<dbReference type="PANTHER" id="PTHR37833">
    <property type="entry name" value="LIPOPROTEIN-RELATED"/>
    <property type="match status" value="1"/>
</dbReference>
<dbReference type="InterPro" id="IPR013783">
    <property type="entry name" value="Ig-like_fold"/>
</dbReference>
<evidence type="ECO:0008006" key="2">
    <source>
        <dbReference type="Google" id="ProtNLM"/>
    </source>
</evidence>
<proteinExistence type="predicted"/>
<sequence>MKKIFLLLFLFASVATFAQDAVKFNSKKHNFGKIKKGTPVSYSFSFVNSGSKPLVVEIATAECGCTTPEYPKQPIAKGKEGKIKVTYNAALSGVFKKNVTVKFANIDEPEILSIEGEVLLPKN</sequence>
<dbReference type="Pfam" id="PF07610">
    <property type="entry name" value="DUF1573"/>
    <property type="match status" value="1"/>
</dbReference>
<evidence type="ECO:0000313" key="1">
    <source>
        <dbReference type="EMBL" id="OIR14249.1"/>
    </source>
</evidence>
<dbReference type="Gene3D" id="2.60.40.10">
    <property type="entry name" value="Immunoglobulins"/>
    <property type="match status" value="1"/>
</dbReference>
<comment type="caution">
    <text evidence="1">The sequence shown here is derived from an EMBL/GenBank/DDBJ whole genome shotgun (WGS) entry which is preliminary data.</text>
</comment>
<dbReference type="PANTHER" id="PTHR37833:SF1">
    <property type="entry name" value="SIGNAL PEPTIDE PROTEIN"/>
    <property type="match status" value="1"/>
</dbReference>
<reference evidence="1" key="1">
    <citation type="submission" date="2016-10" db="EMBL/GenBank/DDBJ databases">
        <title>Sequence of Gallionella enrichment culture.</title>
        <authorList>
            <person name="Poehlein A."/>
            <person name="Muehling M."/>
            <person name="Daniel R."/>
        </authorList>
    </citation>
    <scope>NUCLEOTIDE SEQUENCE</scope>
</reference>